<evidence type="ECO:0000313" key="3">
    <source>
        <dbReference type="EMBL" id="CAB4188659.1"/>
    </source>
</evidence>
<evidence type="ECO:0000313" key="1">
    <source>
        <dbReference type="EMBL" id="CAB4148439.1"/>
    </source>
</evidence>
<gene>
    <name evidence="3" type="ORF">UFOVP1178_49</name>
    <name evidence="1" type="ORF">UFOVP522_5</name>
    <name evidence="2" type="ORF">UFOVP624_16</name>
</gene>
<evidence type="ECO:0000313" key="2">
    <source>
        <dbReference type="EMBL" id="CAB4153664.1"/>
    </source>
</evidence>
<accession>A0A6J5QVE8</accession>
<proteinExistence type="predicted"/>
<name>A0A6J5QVE8_9CAUD</name>
<organism evidence="3">
    <name type="scientific">uncultured Caudovirales phage</name>
    <dbReference type="NCBI Taxonomy" id="2100421"/>
    <lineage>
        <taxon>Viruses</taxon>
        <taxon>Duplodnaviria</taxon>
        <taxon>Heunggongvirae</taxon>
        <taxon>Uroviricota</taxon>
        <taxon>Caudoviricetes</taxon>
        <taxon>Peduoviridae</taxon>
        <taxon>Maltschvirus</taxon>
        <taxon>Maltschvirus maltsch</taxon>
    </lineage>
</organism>
<dbReference type="EMBL" id="LR796602">
    <property type="protein sequence ID" value="CAB4153664.1"/>
    <property type="molecule type" value="Genomic_DNA"/>
</dbReference>
<protein>
    <submittedName>
        <fullName evidence="3">Essential recombination function protein</fullName>
    </submittedName>
</protein>
<dbReference type="EMBL" id="LR796500">
    <property type="protein sequence ID" value="CAB4148439.1"/>
    <property type="molecule type" value="Genomic_DNA"/>
</dbReference>
<sequence length="177" mass="19523">MKTTTPVSEQTAPKGIYAKLHAAKQLIGKVQKNATNPHFKKSYADINALLETVEPLLWENGLVLLQPIKDDVVTTQIIDIDSGEMIESFMRLPLITDPQKILSAVTYFRRGTLQSLLSLQAVDDDGNTASAAPKAKPSIDNERFEKALKAIADKKFTIEQLQATYSLTDLQLKAIAL</sequence>
<reference evidence="3" key="1">
    <citation type="submission" date="2020-05" db="EMBL/GenBank/DDBJ databases">
        <authorList>
            <person name="Chiriac C."/>
            <person name="Salcher M."/>
            <person name="Ghai R."/>
            <person name="Kavagutti S V."/>
        </authorList>
    </citation>
    <scope>NUCLEOTIDE SEQUENCE</scope>
</reference>
<dbReference type="InterPro" id="IPR007499">
    <property type="entry name" value="ERF_bacteria_virus"/>
</dbReference>
<dbReference type="Pfam" id="PF04404">
    <property type="entry name" value="ERF"/>
    <property type="match status" value="1"/>
</dbReference>
<dbReference type="EMBL" id="LR797124">
    <property type="protein sequence ID" value="CAB4188659.1"/>
    <property type="molecule type" value="Genomic_DNA"/>
</dbReference>